<evidence type="ECO:0000256" key="1">
    <source>
        <dbReference type="SAM" id="Phobius"/>
    </source>
</evidence>
<feature type="transmembrane region" description="Helical" evidence="1">
    <location>
        <begin position="25"/>
        <end position="48"/>
    </location>
</feature>
<gene>
    <name evidence="2" type="ORF">Pan54_27640</name>
</gene>
<evidence type="ECO:0000313" key="2">
    <source>
        <dbReference type="EMBL" id="TWT62025.1"/>
    </source>
</evidence>
<protein>
    <submittedName>
        <fullName evidence="2">Uncharacterized protein</fullName>
    </submittedName>
</protein>
<evidence type="ECO:0000313" key="3">
    <source>
        <dbReference type="Proteomes" id="UP000316095"/>
    </source>
</evidence>
<dbReference type="AlphaFoldDB" id="A0A5C5XIQ7"/>
<keyword evidence="3" id="KW-1185">Reference proteome</keyword>
<name>A0A5C5XIQ7_9PLAN</name>
<sequence length="56" mass="6531">MIDNELAIPEDQPIDDDDVLAGNMLGWMLSLFFAYTIFTSFYVIWWTWKSIQAGQL</sequence>
<keyword evidence="1" id="KW-0812">Transmembrane</keyword>
<comment type="caution">
    <text evidence="2">The sequence shown here is derived from an EMBL/GenBank/DDBJ whole genome shotgun (WGS) entry which is preliminary data.</text>
</comment>
<reference evidence="2 3" key="1">
    <citation type="submission" date="2019-02" db="EMBL/GenBank/DDBJ databases">
        <title>Deep-cultivation of Planctomycetes and their phenomic and genomic characterization uncovers novel biology.</title>
        <authorList>
            <person name="Wiegand S."/>
            <person name="Jogler M."/>
            <person name="Boedeker C."/>
            <person name="Pinto D."/>
            <person name="Vollmers J."/>
            <person name="Rivas-Marin E."/>
            <person name="Kohn T."/>
            <person name="Peeters S.H."/>
            <person name="Heuer A."/>
            <person name="Rast P."/>
            <person name="Oberbeckmann S."/>
            <person name="Bunk B."/>
            <person name="Jeske O."/>
            <person name="Meyerdierks A."/>
            <person name="Storesund J.E."/>
            <person name="Kallscheuer N."/>
            <person name="Luecker S."/>
            <person name="Lage O.M."/>
            <person name="Pohl T."/>
            <person name="Merkel B.J."/>
            <person name="Hornburger P."/>
            <person name="Mueller R.-W."/>
            <person name="Bruemmer F."/>
            <person name="Labrenz M."/>
            <person name="Spormann A.M."/>
            <person name="Op Den Camp H."/>
            <person name="Overmann J."/>
            <person name="Amann R."/>
            <person name="Jetten M.S.M."/>
            <person name="Mascher T."/>
            <person name="Medema M.H."/>
            <person name="Devos D.P."/>
            <person name="Kaster A.-K."/>
            <person name="Ovreas L."/>
            <person name="Rohde M."/>
            <person name="Galperin M.Y."/>
            <person name="Jogler C."/>
        </authorList>
    </citation>
    <scope>NUCLEOTIDE SEQUENCE [LARGE SCALE GENOMIC DNA]</scope>
    <source>
        <strain evidence="2 3">Pan54</strain>
    </source>
</reference>
<keyword evidence="1" id="KW-1133">Transmembrane helix</keyword>
<organism evidence="2 3">
    <name type="scientific">Rubinisphaera italica</name>
    <dbReference type="NCBI Taxonomy" id="2527969"/>
    <lineage>
        <taxon>Bacteria</taxon>
        <taxon>Pseudomonadati</taxon>
        <taxon>Planctomycetota</taxon>
        <taxon>Planctomycetia</taxon>
        <taxon>Planctomycetales</taxon>
        <taxon>Planctomycetaceae</taxon>
        <taxon>Rubinisphaera</taxon>
    </lineage>
</organism>
<proteinExistence type="predicted"/>
<keyword evidence="1" id="KW-0472">Membrane</keyword>
<dbReference type="Proteomes" id="UP000316095">
    <property type="component" value="Unassembled WGS sequence"/>
</dbReference>
<dbReference type="RefSeq" id="WP_165441766.1">
    <property type="nucleotide sequence ID" value="NZ_SJPG01000001.1"/>
</dbReference>
<accession>A0A5C5XIQ7</accession>
<dbReference type="EMBL" id="SJPG01000001">
    <property type="protein sequence ID" value="TWT62025.1"/>
    <property type="molecule type" value="Genomic_DNA"/>
</dbReference>